<organism evidence="2 3">
    <name type="scientific">Paramecium sonneborni</name>
    <dbReference type="NCBI Taxonomy" id="65129"/>
    <lineage>
        <taxon>Eukaryota</taxon>
        <taxon>Sar</taxon>
        <taxon>Alveolata</taxon>
        <taxon>Ciliophora</taxon>
        <taxon>Intramacronucleata</taxon>
        <taxon>Oligohymenophorea</taxon>
        <taxon>Peniculida</taxon>
        <taxon>Parameciidae</taxon>
        <taxon>Paramecium</taxon>
    </lineage>
</organism>
<dbReference type="EMBL" id="CAJJDN010000029">
    <property type="protein sequence ID" value="CAD8072155.1"/>
    <property type="molecule type" value="Genomic_DNA"/>
</dbReference>
<evidence type="ECO:0000313" key="3">
    <source>
        <dbReference type="Proteomes" id="UP000692954"/>
    </source>
</evidence>
<reference evidence="2" key="1">
    <citation type="submission" date="2021-01" db="EMBL/GenBank/DDBJ databases">
        <authorList>
            <consortium name="Genoscope - CEA"/>
            <person name="William W."/>
        </authorList>
    </citation>
    <scope>NUCLEOTIDE SEQUENCE</scope>
</reference>
<dbReference type="Pfam" id="PF01965">
    <property type="entry name" value="DJ-1_PfpI"/>
    <property type="match status" value="1"/>
</dbReference>
<dbReference type="OrthoDB" id="543156at2759"/>
<dbReference type="AlphaFoldDB" id="A0A8S1M1K8"/>
<dbReference type="GO" id="GO:1903189">
    <property type="term" value="P:glyoxal metabolic process"/>
    <property type="evidence" value="ECO:0007669"/>
    <property type="project" value="TreeGrafter"/>
</dbReference>
<evidence type="ECO:0000259" key="1">
    <source>
        <dbReference type="Pfam" id="PF01965"/>
    </source>
</evidence>
<dbReference type="GO" id="GO:0005737">
    <property type="term" value="C:cytoplasm"/>
    <property type="evidence" value="ECO:0007669"/>
    <property type="project" value="TreeGrafter"/>
</dbReference>
<dbReference type="InterPro" id="IPR050325">
    <property type="entry name" value="Prot/Nucl_acid_deglycase"/>
</dbReference>
<dbReference type="InterPro" id="IPR002818">
    <property type="entry name" value="DJ-1/PfpI"/>
</dbReference>
<dbReference type="PANTHER" id="PTHR48094">
    <property type="entry name" value="PROTEIN/NUCLEIC ACID DEGLYCASE DJ-1-RELATED"/>
    <property type="match status" value="1"/>
</dbReference>
<keyword evidence="3" id="KW-1185">Reference proteome</keyword>
<evidence type="ECO:0000313" key="2">
    <source>
        <dbReference type="EMBL" id="CAD8072155.1"/>
    </source>
</evidence>
<proteinExistence type="predicted"/>
<name>A0A8S1M1K8_9CILI</name>
<gene>
    <name evidence="2" type="ORF">PSON_ATCC_30995.1.T0290002</name>
</gene>
<feature type="domain" description="DJ-1/PfpI" evidence="1">
    <location>
        <begin position="9"/>
        <end position="114"/>
    </location>
</feature>
<dbReference type="Proteomes" id="UP000692954">
    <property type="component" value="Unassembled WGS sequence"/>
</dbReference>
<accession>A0A8S1M1K8</accession>
<protein>
    <recommendedName>
        <fullName evidence="1">DJ-1/PfpI domain-containing protein</fullName>
    </recommendedName>
</protein>
<dbReference type="PANTHER" id="PTHR48094:SF12">
    <property type="entry name" value="PARKINSON DISEASE PROTEIN 7 HOMOLOG"/>
    <property type="match status" value="1"/>
</dbReference>
<comment type="caution">
    <text evidence="2">The sequence shown here is derived from an EMBL/GenBank/DDBJ whole genome shotgun (WGS) entry which is preliminary data.</text>
</comment>
<sequence>MQSQNRQGLMPISDGCEKIETVAIIDIRRRANIDGTFASIKPIEEEKAPVIVGRSGISFICDTYLTEAVLKQQFDLIALSGGLSNAQQLGTHQPLLDQLRQQQEEGKWIAAICEYLNLFQIRMVL</sequence>